<comment type="caution">
    <text evidence="2">The sequence shown here is derived from an EMBL/GenBank/DDBJ whole genome shotgun (WGS) entry which is preliminary data.</text>
</comment>
<protein>
    <recommendedName>
        <fullName evidence="4">Secreted protein</fullName>
    </recommendedName>
</protein>
<evidence type="ECO:0008006" key="4">
    <source>
        <dbReference type="Google" id="ProtNLM"/>
    </source>
</evidence>
<dbReference type="AlphaFoldDB" id="A0A7W7GWH6"/>
<gene>
    <name evidence="2" type="ORF">BJY16_003014</name>
</gene>
<proteinExistence type="predicted"/>
<dbReference type="EMBL" id="JACHNB010000001">
    <property type="protein sequence ID" value="MBB4739555.1"/>
    <property type="molecule type" value="Genomic_DNA"/>
</dbReference>
<sequence>MRSFSKMLIALVVGFAGVVAAISPAAAASATPQQLGGLDLGAYCRSIGYADATLTGSTAYDWHCVAGDGSRHDLTFEAACRWTYRTGDAVDRIGSFTDPASVSCWRVSPAVLTPAIDDYCVSTGHSASILTGTTVYDWHCVNYSRGGPTYFDVNLPAVCRYTAGTAATIDRFADFRDAASWQCRV</sequence>
<feature type="signal peptide" evidence="1">
    <location>
        <begin position="1"/>
        <end position="27"/>
    </location>
</feature>
<evidence type="ECO:0000313" key="3">
    <source>
        <dbReference type="Proteomes" id="UP000546162"/>
    </source>
</evidence>
<keyword evidence="1" id="KW-0732">Signal</keyword>
<evidence type="ECO:0000256" key="1">
    <source>
        <dbReference type="SAM" id="SignalP"/>
    </source>
</evidence>
<feature type="chain" id="PRO_5030814856" description="Secreted protein" evidence="1">
    <location>
        <begin position="28"/>
        <end position="185"/>
    </location>
</feature>
<dbReference type="RefSeq" id="WP_185040077.1">
    <property type="nucleotide sequence ID" value="NZ_BAABFG010000005.1"/>
</dbReference>
<dbReference type="Proteomes" id="UP000546162">
    <property type="component" value="Unassembled WGS sequence"/>
</dbReference>
<evidence type="ECO:0000313" key="2">
    <source>
        <dbReference type="EMBL" id="MBB4739555.1"/>
    </source>
</evidence>
<keyword evidence="3" id="KW-1185">Reference proteome</keyword>
<accession>A0A7W7GWH6</accession>
<name>A0A7W7GWH6_9ACTN</name>
<organism evidence="2 3">
    <name type="scientific">Actinoplanes octamycinicus</name>
    <dbReference type="NCBI Taxonomy" id="135948"/>
    <lineage>
        <taxon>Bacteria</taxon>
        <taxon>Bacillati</taxon>
        <taxon>Actinomycetota</taxon>
        <taxon>Actinomycetes</taxon>
        <taxon>Micromonosporales</taxon>
        <taxon>Micromonosporaceae</taxon>
        <taxon>Actinoplanes</taxon>
    </lineage>
</organism>
<reference evidence="2 3" key="1">
    <citation type="submission" date="2020-08" db="EMBL/GenBank/DDBJ databases">
        <title>Sequencing the genomes of 1000 actinobacteria strains.</title>
        <authorList>
            <person name="Klenk H.-P."/>
        </authorList>
    </citation>
    <scope>NUCLEOTIDE SEQUENCE [LARGE SCALE GENOMIC DNA]</scope>
    <source>
        <strain evidence="2 3">DSM 45809</strain>
    </source>
</reference>